<dbReference type="STRING" id="1884261.A0A5C3QSH8"/>
<feature type="transmembrane region" description="Helical" evidence="5">
    <location>
        <begin position="631"/>
        <end position="655"/>
    </location>
</feature>
<dbReference type="EMBL" id="ML178820">
    <property type="protein sequence ID" value="TFL03239.1"/>
    <property type="molecule type" value="Genomic_DNA"/>
</dbReference>
<dbReference type="NCBIfam" id="TIGR01197">
    <property type="entry name" value="nramp"/>
    <property type="match status" value="1"/>
</dbReference>
<dbReference type="GO" id="GO:0015086">
    <property type="term" value="F:cadmium ion transmembrane transporter activity"/>
    <property type="evidence" value="ECO:0007669"/>
    <property type="project" value="TreeGrafter"/>
</dbReference>
<keyword evidence="2 5" id="KW-0812">Transmembrane</keyword>
<name>A0A5C3QSH8_9AGAR</name>
<accession>A0A5C3QSH8</accession>
<dbReference type="PANTHER" id="PTHR11706">
    <property type="entry name" value="SOLUTE CARRIER PROTEIN FAMILY 11 MEMBER"/>
    <property type="match status" value="1"/>
</dbReference>
<dbReference type="Proteomes" id="UP000305067">
    <property type="component" value="Unassembled WGS sequence"/>
</dbReference>
<protein>
    <submittedName>
        <fullName evidence="6">Natural resistance-associated macrophage protein-domain-containing protein</fullName>
    </submittedName>
</protein>
<keyword evidence="4 5" id="KW-0472">Membrane</keyword>
<comment type="subcellular location">
    <subcellularLocation>
        <location evidence="1">Membrane</location>
        <topology evidence="1">Multi-pass membrane protein</topology>
    </subcellularLocation>
</comment>
<feature type="transmembrane region" description="Helical" evidence="5">
    <location>
        <begin position="501"/>
        <end position="519"/>
    </location>
</feature>
<feature type="transmembrane region" description="Helical" evidence="5">
    <location>
        <begin position="197"/>
        <end position="227"/>
    </location>
</feature>
<feature type="transmembrane region" description="Helical" evidence="5">
    <location>
        <begin position="233"/>
        <end position="252"/>
    </location>
</feature>
<feature type="transmembrane region" description="Helical" evidence="5">
    <location>
        <begin position="146"/>
        <end position="176"/>
    </location>
</feature>
<dbReference type="OrthoDB" id="409173at2759"/>
<feature type="transmembrane region" description="Helical" evidence="5">
    <location>
        <begin position="264"/>
        <end position="288"/>
    </location>
</feature>
<feature type="transmembrane region" description="Helical" evidence="5">
    <location>
        <begin position="308"/>
        <end position="331"/>
    </location>
</feature>
<dbReference type="NCBIfam" id="NF037982">
    <property type="entry name" value="Nramp_1"/>
    <property type="match status" value="1"/>
</dbReference>
<sequence length="658" mass="71663">MDGSKTWSNHANGTFNHCVGWPAFSPCYKAPALRYHLPSAPRSSRLQSSDFPSSPRASRTGIMTISRLNDLNPFSKSKSGRPEYASSSQDHIVASTRSSRTQEWTKFAIHHLRRHTGVGIVCAVAYFDPGNWGVDLQAGSQYGYKLLFVVLLAGLLAIFFQILASRLGCVTGLDLATHCRLLLHDRPKHKMFYRWGMLYPLYVIAEIAIIATDLAELIGSAIALVMIFPQCPMWVGVVVTAFDVLLIMGLANPLGGRPVRAFEFIIAILVLITLISMIIVITKVNLHWGDVFFGYVPSNDIVSKPGSLYVSIGIIGATIMPHSVFVGSALATQDREISAAEFKERSTMATEEVKGTRWQRFKNLFKLIPGASKLGNVTSHRDWQTRPLAFVKAHINHGAWDVALSLLIFAVAINSMILIVAGGVFYYGNGTIPQGRARDEPAGLFDAHDVIGEVAGKAFGFLFAFALLAAGQSSSIIATVAGQAVSEGFLNWRVTPFLRRLITRCISIIPALVVAIAVGRRGVDMLLVLSQVILSVVLPFVIAPLLYLTSRKDVMTVTVSPIDKNVLSQQSSRTFSPDPDAGIAQTTTDSKTLNQELAEPEAFVRTASSSTEDDLEASPPKTVRYDNHWTAIAFGVAIWLVISCANVYAIVMLGIEGP</sequence>
<keyword evidence="3 5" id="KW-1133">Transmembrane helix</keyword>
<dbReference type="GO" id="GO:0034755">
    <property type="term" value="P:iron ion transmembrane transport"/>
    <property type="evidence" value="ECO:0007669"/>
    <property type="project" value="TreeGrafter"/>
</dbReference>
<reference evidence="6 7" key="1">
    <citation type="journal article" date="2019" name="Nat. Ecol. Evol.">
        <title>Megaphylogeny resolves global patterns of mushroom evolution.</title>
        <authorList>
            <person name="Varga T."/>
            <person name="Krizsan K."/>
            <person name="Foldi C."/>
            <person name="Dima B."/>
            <person name="Sanchez-Garcia M."/>
            <person name="Sanchez-Ramirez S."/>
            <person name="Szollosi G.J."/>
            <person name="Szarkandi J.G."/>
            <person name="Papp V."/>
            <person name="Albert L."/>
            <person name="Andreopoulos W."/>
            <person name="Angelini C."/>
            <person name="Antonin V."/>
            <person name="Barry K.W."/>
            <person name="Bougher N.L."/>
            <person name="Buchanan P."/>
            <person name="Buyck B."/>
            <person name="Bense V."/>
            <person name="Catcheside P."/>
            <person name="Chovatia M."/>
            <person name="Cooper J."/>
            <person name="Damon W."/>
            <person name="Desjardin D."/>
            <person name="Finy P."/>
            <person name="Geml J."/>
            <person name="Haridas S."/>
            <person name="Hughes K."/>
            <person name="Justo A."/>
            <person name="Karasinski D."/>
            <person name="Kautmanova I."/>
            <person name="Kiss B."/>
            <person name="Kocsube S."/>
            <person name="Kotiranta H."/>
            <person name="LaButti K.M."/>
            <person name="Lechner B.E."/>
            <person name="Liimatainen K."/>
            <person name="Lipzen A."/>
            <person name="Lukacs Z."/>
            <person name="Mihaltcheva S."/>
            <person name="Morgado L.N."/>
            <person name="Niskanen T."/>
            <person name="Noordeloos M.E."/>
            <person name="Ohm R.A."/>
            <person name="Ortiz-Santana B."/>
            <person name="Ovrebo C."/>
            <person name="Racz N."/>
            <person name="Riley R."/>
            <person name="Savchenko A."/>
            <person name="Shiryaev A."/>
            <person name="Soop K."/>
            <person name="Spirin V."/>
            <person name="Szebenyi C."/>
            <person name="Tomsovsky M."/>
            <person name="Tulloss R.E."/>
            <person name="Uehling J."/>
            <person name="Grigoriev I.V."/>
            <person name="Vagvolgyi C."/>
            <person name="Papp T."/>
            <person name="Martin F.M."/>
            <person name="Miettinen O."/>
            <person name="Hibbett D.S."/>
            <person name="Nagy L.G."/>
        </authorList>
    </citation>
    <scope>NUCLEOTIDE SEQUENCE [LARGE SCALE GENOMIC DNA]</scope>
    <source>
        <strain evidence="6 7">CBS 309.79</strain>
    </source>
</reference>
<evidence type="ECO:0000256" key="3">
    <source>
        <dbReference type="ARBA" id="ARBA00022989"/>
    </source>
</evidence>
<dbReference type="GO" id="GO:0005886">
    <property type="term" value="C:plasma membrane"/>
    <property type="evidence" value="ECO:0007669"/>
    <property type="project" value="TreeGrafter"/>
</dbReference>
<feature type="transmembrane region" description="Helical" evidence="5">
    <location>
        <begin position="525"/>
        <end position="548"/>
    </location>
</feature>
<dbReference type="Pfam" id="PF01566">
    <property type="entry name" value="Nramp"/>
    <property type="match status" value="2"/>
</dbReference>
<evidence type="ECO:0000256" key="5">
    <source>
        <dbReference type="SAM" id="Phobius"/>
    </source>
</evidence>
<dbReference type="AlphaFoldDB" id="A0A5C3QSH8"/>
<dbReference type="InterPro" id="IPR001046">
    <property type="entry name" value="NRAMP_fam"/>
</dbReference>
<evidence type="ECO:0000313" key="7">
    <source>
        <dbReference type="Proteomes" id="UP000305067"/>
    </source>
</evidence>
<dbReference type="GO" id="GO:0030026">
    <property type="term" value="P:intracellular manganese ion homeostasis"/>
    <property type="evidence" value="ECO:0007669"/>
    <property type="project" value="TreeGrafter"/>
</dbReference>
<keyword evidence="7" id="KW-1185">Reference proteome</keyword>
<dbReference type="PANTHER" id="PTHR11706:SF101">
    <property type="entry name" value="MANGANESE TRANSPORTER SMF1"/>
    <property type="match status" value="1"/>
</dbReference>
<proteinExistence type="predicted"/>
<feature type="transmembrane region" description="Helical" evidence="5">
    <location>
        <begin position="402"/>
        <end position="427"/>
    </location>
</feature>
<feature type="transmembrane region" description="Helical" evidence="5">
    <location>
        <begin position="458"/>
        <end position="480"/>
    </location>
</feature>
<organism evidence="6 7">
    <name type="scientific">Pterulicium gracile</name>
    <dbReference type="NCBI Taxonomy" id="1884261"/>
    <lineage>
        <taxon>Eukaryota</taxon>
        <taxon>Fungi</taxon>
        <taxon>Dikarya</taxon>
        <taxon>Basidiomycota</taxon>
        <taxon>Agaricomycotina</taxon>
        <taxon>Agaricomycetes</taxon>
        <taxon>Agaricomycetidae</taxon>
        <taxon>Agaricales</taxon>
        <taxon>Pleurotineae</taxon>
        <taxon>Pterulaceae</taxon>
        <taxon>Pterulicium</taxon>
    </lineage>
</organism>
<evidence type="ECO:0000256" key="1">
    <source>
        <dbReference type="ARBA" id="ARBA00004141"/>
    </source>
</evidence>
<evidence type="ECO:0000256" key="4">
    <source>
        <dbReference type="ARBA" id="ARBA00023136"/>
    </source>
</evidence>
<evidence type="ECO:0000313" key="6">
    <source>
        <dbReference type="EMBL" id="TFL03239.1"/>
    </source>
</evidence>
<dbReference type="PRINTS" id="PR00447">
    <property type="entry name" value="NATRESASSCMP"/>
</dbReference>
<dbReference type="GO" id="GO:0005384">
    <property type="term" value="F:manganese ion transmembrane transporter activity"/>
    <property type="evidence" value="ECO:0007669"/>
    <property type="project" value="TreeGrafter"/>
</dbReference>
<gene>
    <name evidence="6" type="ORF">BDV98DRAFT_563908</name>
</gene>
<evidence type="ECO:0000256" key="2">
    <source>
        <dbReference type="ARBA" id="ARBA00022692"/>
    </source>
</evidence>